<gene>
    <name evidence="3" type="ORF">BF93_12705</name>
</gene>
<dbReference type="eggNOG" id="ENOG50318KY">
    <property type="taxonomic scope" value="Bacteria"/>
</dbReference>
<evidence type="ECO:0000313" key="3">
    <source>
        <dbReference type="EMBL" id="EWS79596.1"/>
    </source>
</evidence>
<sequence length="150" mass="16989">MTEEQKRIEGALEAAIARGDFDDLPGAGEPLALPSTHDPDWWIKQRLAEDDVDRDALLPVVVLLRREHEGMDDTLAALQTEAQVREYLEDFNARVRADRAANPLARMLAPEVEVEERVAAWLEAHQEPEPPAPEPADPAPRRRRWWPFGS</sequence>
<dbReference type="Pfam" id="PF09350">
    <property type="entry name" value="DJC28_CD"/>
    <property type="match status" value="1"/>
</dbReference>
<accession>Z9JP89</accession>
<feature type="compositionally biased region" description="Pro residues" evidence="1">
    <location>
        <begin position="129"/>
        <end position="138"/>
    </location>
</feature>
<evidence type="ECO:0000256" key="1">
    <source>
        <dbReference type="SAM" id="MobiDB-lite"/>
    </source>
</evidence>
<dbReference type="HOGENOM" id="CLU_109304_1_0_11"/>
<reference evidence="3 4" key="1">
    <citation type="submission" date="2014-02" db="EMBL/GenBank/DDBJ databases">
        <title>Genome sequence of Brachybacterium phenoliresistens strain W13A50.</title>
        <authorList>
            <person name="Wang X."/>
        </authorList>
    </citation>
    <scope>NUCLEOTIDE SEQUENCE [LARGE SCALE GENOMIC DNA]</scope>
    <source>
        <strain evidence="3 4">W13A50</strain>
    </source>
</reference>
<dbReference type="AlphaFoldDB" id="Z9JP89"/>
<feature type="domain" description="DnaJ homologue subfamily C member 28 conserved" evidence="2">
    <location>
        <begin position="8"/>
        <end position="75"/>
    </location>
</feature>
<protein>
    <submittedName>
        <fullName evidence="3">Molecular chaperone DnaJ</fullName>
    </submittedName>
</protein>
<dbReference type="OrthoDB" id="3395286at2"/>
<evidence type="ECO:0000259" key="2">
    <source>
        <dbReference type="Pfam" id="PF09350"/>
    </source>
</evidence>
<name>Z9JP89_9MICO</name>
<comment type="caution">
    <text evidence="3">The sequence shown here is derived from an EMBL/GenBank/DDBJ whole genome shotgun (WGS) entry which is preliminary data.</text>
</comment>
<dbReference type="PATRIC" id="fig|396014.3.peg.3584"/>
<organism evidence="3 4">
    <name type="scientific">Brachybacterium phenoliresistens</name>
    <dbReference type="NCBI Taxonomy" id="396014"/>
    <lineage>
        <taxon>Bacteria</taxon>
        <taxon>Bacillati</taxon>
        <taxon>Actinomycetota</taxon>
        <taxon>Actinomycetes</taxon>
        <taxon>Micrococcales</taxon>
        <taxon>Dermabacteraceae</taxon>
        <taxon>Brachybacterium</taxon>
    </lineage>
</organism>
<dbReference type="STRING" id="396014.BF93_12705"/>
<feature type="region of interest" description="Disordered" evidence="1">
    <location>
        <begin position="123"/>
        <end position="150"/>
    </location>
</feature>
<keyword evidence="4" id="KW-1185">Reference proteome</keyword>
<dbReference type="EMBL" id="JDYK01000030">
    <property type="protein sequence ID" value="EWS79596.1"/>
    <property type="molecule type" value="Genomic_DNA"/>
</dbReference>
<dbReference type="InterPro" id="IPR018961">
    <property type="entry name" value="DnaJ_homolog_subfam-C_membr-28"/>
</dbReference>
<proteinExistence type="predicted"/>
<evidence type="ECO:0000313" key="4">
    <source>
        <dbReference type="Proteomes" id="UP000023067"/>
    </source>
</evidence>
<dbReference type="Proteomes" id="UP000023067">
    <property type="component" value="Unassembled WGS sequence"/>
</dbReference>
<feature type="compositionally biased region" description="Basic residues" evidence="1">
    <location>
        <begin position="141"/>
        <end position="150"/>
    </location>
</feature>